<dbReference type="RefSeq" id="WP_168869479.1">
    <property type="nucleotide sequence ID" value="NZ_JABAIA010000001.1"/>
</dbReference>
<organism evidence="2 3">
    <name type="scientific">Chitinophaga varians</name>
    <dbReference type="NCBI Taxonomy" id="2202339"/>
    <lineage>
        <taxon>Bacteria</taxon>
        <taxon>Pseudomonadati</taxon>
        <taxon>Bacteroidota</taxon>
        <taxon>Chitinophagia</taxon>
        <taxon>Chitinophagales</taxon>
        <taxon>Chitinophagaceae</taxon>
        <taxon>Chitinophaga</taxon>
    </lineage>
</organism>
<feature type="chain" id="PRO_5032703616" evidence="1">
    <location>
        <begin position="21"/>
        <end position="1069"/>
    </location>
</feature>
<evidence type="ECO:0000256" key="1">
    <source>
        <dbReference type="SAM" id="SignalP"/>
    </source>
</evidence>
<reference evidence="2 3" key="1">
    <citation type="submission" date="2020-04" db="EMBL/GenBank/DDBJ databases">
        <authorList>
            <person name="Yin C."/>
        </authorList>
    </citation>
    <scope>NUCLEOTIDE SEQUENCE [LARGE SCALE GENOMIC DNA]</scope>
    <source>
        <strain evidence="2 3">Ae27</strain>
    </source>
</reference>
<dbReference type="Proteomes" id="UP000570474">
    <property type="component" value="Unassembled WGS sequence"/>
</dbReference>
<name>A0A847RK69_9BACT</name>
<keyword evidence="1" id="KW-0732">Signal</keyword>
<accession>A0A847RK69</accession>
<feature type="signal peptide" evidence="1">
    <location>
        <begin position="1"/>
        <end position="20"/>
    </location>
</feature>
<evidence type="ECO:0000313" key="3">
    <source>
        <dbReference type="Proteomes" id="UP000570474"/>
    </source>
</evidence>
<proteinExistence type="predicted"/>
<sequence>MKVLRCTLLMLVAFCNSLWAQEEPLNPTKFNVIPPSPNASALGKYGEIPVNLFNGLPNIEIPLSQVVVGNEFNMPVNLSYHAAGNRVDEVASFVGLGWALNAGGAITRTVHGSPDEYGYVGQGHGKLIPKRPWQMDSSNFQTFRSSAVGIIDTQPDEFSYNFGNYSGKFVVDTNGVVQLMPYKNIRVKWDWATGNSFTITTENGTKYIFKTTDVTWTTSNCGDSYDSYTSAWYLTSIVLPVSKRTINFEYISGSVSVNSTSQTESRNACYGGACGGVLGCPGSVPVFSTCITTRSYSQQQIKKIEYPGGRISFNYAFPRTDVGTGQYALSDITISSNVGGVYTDVNKYKLNYVTPDRLKLQSVSTVDMSDQVISAYKLYYEQTGLPAIDAKSKDHWGYYNNANNSTLIPADRNQGLPGGNREPNSQYTKAGILEKIEYPTGGYTTFEFENHTYSYFAGAGVVEDPVYQTINVGKSIFTNSTPQHRGPKYDTIKLNFSRGLYANINAIVRSCCGNIATADAVEIATGERRAISSTTPNLYFSAGQHMIVLQAEHAEPTASDELVSVSLTYDDVIGYTKIATASGLRIRKITSYDGINHSNDIIKTYTYNFGSDTLSSGYLCNRPRYDYHYVAMKPVRNSNTGAEVPSFPCPLTMRTSAPNNEIESGQGSVVYREVLESIGSNKQNGSIRYIYKLNNNASGLNIYPFGPSTNVNITNGMLEQQLTFDNTGKRVAETINEYDTYEKASVRGWKTGYSEKGYNFTGPSFEKFATNTYDYKSAGVLLKKTTQKQYLGTGELSNVTEYAYDNLQHVQPTRIHKTTSKMDDLWIYNKYPTDYTIPAGTLSAGLQALKFMQDSNMHNAMIEQYTQQVAGGTATTLSAAQVQYKILPVANNQSAVMATSYKLNTSGLLSGFVPTYILNNDLKRDNNYEEVLQFNLYDNIGNIQEQRKTNDVNEVYIWGYNDLYPVAKIIGSTYQTAMSYIDPAIIRNPQNDAQLRAELDKIRTGLKGTNALVSTYTYKPQVGVTSETDPSGKVVYYEYDSVGRLLLVKDQNGKILKQYSYQYQQPVNQ</sequence>
<gene>
    <name evidence="2" type="ORF">HGH92_04110</name>
</gene>
<keyword evidence="3" id="KW-1185">Reference proteome</keyword>
<dbReference type="EMBL" id="JABAIA010000001">
    <property type="protein sequence ID" value="NLR63483.1"/>
    <property type="molecule type" value="Genomic_DNA"/>
</dbReference>
<protein>
    <submittedName>
        <fullName evidence="2">RHS repeat protein</fullName>
    </submittedName>
</protein>
<comment type="caution">
    <text evidence="2">The sequence shown here is derived from an EMBL/GenBank/DDBJ whole genome shotgun (WGS) entry which is preliminary data.</text>
</comment>
<evidence type="ECO:0000313" key="2">
    <source>
        <dbReference type="EMBL" id="NLR63483.1"/>
    </source>
</evidence>
<dbReference type="AlphaFoldDB" id="A0A847RK69"/>